<feature type="transmembrane region" description="Helical" evidence="13">
    <location>
        <begin position="390"/>
        <end position="415"/>
    </location>
</feature>
<dbReference type="GO" id="GO:0005886">
    <property type="term" value="C:plasma membrane"/>
    <property type="evidence" value="ECO:0007669"/>
    <property type="project" value="UniProtKB-SubCell"/>
</dbReference>
<dbReference type="GO" id="GO:0015379">
    <property type="term" value="F:potassium:chloride symporter activity"/>
    <property type="evidence" value="ECO:0007669"/>
    <property type="project" value="InterPro"/>
</dbReference>
<keyword evidence="3" id="KW-0813">Transport</keyword>
<evidence type="ECO:0000256" key="9">
    <source>
        <dbReference type="ARBA" id="ARBA00022989"/>
    </source>
</evidence>
<evidence type="ECO:0000256" key="1">
    <source>
        <dbReference type="ARBA" id="ARBA00004429"/>
    </source>
</evidence>
<feature type="binding site" evidence="12">
    <location>
        <position position="315"/>
    </location>
    <ligand>
        <name>K(+)</name>
        <dbReference type="ChEBI" id="CHEBI:29103"/>
    </ligand>
</feature>
<evidence type="ECO:0000313" key="14">
    <source>
        <dbReference type="EMBL" id="EHM10812.1"/>
    </source>
</evidence>
<keyword evidence="4" id="KW-1003">Cell membrane</keyword>
<dbReference type="PIRSF" id="PIRSF006247">
    <property type="entry name" value="TrkH"/>
    <property type="match status" value="1"/>
</dbReference>
<organism evidence="14 15">
    <name type="scientific">Thermanaerovibrio velox DSM 12556</name>
    <dbReference type="NCBI Taxonomy" id="926567"/>
    <lineage>
        <taxon>Bacteria</taxon>
        <taxon>Thermotogati</taxon>
        <taxon>Synergistota</taxon>
        <taxon>Synergistia</taxon>
        <taxon>Synergistales</taxon>
        <taxon>Synergistaceae</taxon>
        <taxon>Thermanaerovibrio</taxon>
    </lineage>
</organism>
<keyword evidence="5" id="KW-0997">Cell inner membrane</keyword>
<evidence type="ECO:0000256" key="12">
    <source>
        <dbReference type="PIRSR" id="PIRSR006247-1"/>
    </source>
</evidence>
<dbReference type="STRING" id="926567.TheveDRAFT_1694"/>
<evidence type="ECO:0000256" key="5">
    <source>
        <dbReference type="ARBA" id="ARBA00022519"/>
    </source>
</evidence>
<evidence type="ECO:0000256" key="11">
    <source>
        <dbReference type="ARBA" id="ARBA00023136"/>
    </source>
</evidence>
<feature type="transmembrane region" description="Helical" evidence="13">
    <location>
        <begin position="455"/>
        <end position="475"/>
    </location>
</feature>
<feature type="transmembrane region" description="Helical" evidence="13">
    <location>
        <begin position="69"/>
        <end position="91"/>
    </location>
</feature>
<dbReference type="InterPro" id="IPR004772">
    <property type="entry name" value="TrkH"/>
</dbReference>
<keyword evidence="10" id="KW-0406">Ion transport</keyword>
<dbReference type="Proteomes" id="UP000005730">
    <property type="component" value="Chromosome"/>
</dbReference>
<feature type="transmembrane region" description="Helical" evidence="13">
    <location>
        <begin position="182"/>
        <end position="207"/>
    </location>
</feature>
<feature type="transmembrane region" description="Helical" evidence="13">
    <location>
        <begin position="275"/>
        <end position="295"/>
    </location>
</feature>
<evidence type="ECO:0000256" key="4">
    <source>
        <dbReference type="ARBA" id="ARBA00022475"/>
    </source>
</evidence>
<feature type="binding site" evidence="12">
    <location>
        <position position="432"/>
    </location>
    <ligand>
        <name>K(+)</name>
        <dbReference type="ChEBI" id="CHEBI:29103"/>
    </ligand>
</feature>
<feature type="transmembrane region" description="Helical" evidence="13">
    <location>
        <begin position="136"/>
        <end position="161"/>
    </location>
</feature>
<feature type="transmembrane region" description="Helical" evidence="13">
    <location>
        <begin position="301"/>
        <end position="321"/>
    </location>
</feature>
<evidence type="ECO:0000256" key="8">
    <source>
        <dbReference type="ARBA" id="ARBA00022958"/>
    </source>
</evidence>
<dbReference type="HOGENOM" id="CLU_030708_0_2_0"/>
<comment type="similarity">
    <text evidence="2">Belongs to the TrkH potassium transport family.</text>
</comment>
<dbReference type="PANTHER" id="PTHR32024:SF2">
    <property type="entry name" value="TRK SYSTEM POTASSIUM UPTAKE PROTEIN TRKG-RELATED"/>
    <property type="match status" value="1"/>
</dbReference>
<evidence type="ECO:0000256" key="7">
    <source>
        <dbReference type="ARBA" id="ARBA00022692"/>
    </source>
</evidence>
<evidence type="ECO:0000256" key="6">
    <source>
        <dbReference type="ARBA" id="ARBA00022538"/>
    </source>
</evidence>
<gene>
    <name evidence="14" type="ORF">TheveDRAFT_1694</name>
</gene>
<keyword evidence="11 13" id="KW-0472">Membrane</keyword>
<protein>
    <submittedName>
        <fullName evidence="14">Trk-type K+ transport system, membrane component</fullName>
    </submittedName>
</protein>
<evidence type="ECO:0000256" key="2">
    <source>
        <dbReference type="ARBA" id="ARBA00009137"/>
    </source>
</evidence>
<keyword evidence="6" id="KW-0633">Potassium transport</keyword>
<feature type="transmembrane region" description="Helical" evidence="13">
    <location>
        <begin position="333"/>
        <end position="351"/>
    </location>
</feature>
<feature type="binding site" evidence="12">
    <location>
        <position position="316"/>
    </location>
    <ligand>
        <name>K(+)</name>
        <dbReference type="ChEBI" id="CHEBI:29103"/>
    </ligand>
</feature>
<dbReference type="AlphaFoldDB" id="H0UQP8"/>
<proteinExistence type="inferred from homology"/>
<accession>H0UQP8</accession>
<keyword evidence="12" id="KW-0479">Metal-binding</keyword>
<dbReference type="EMBL" id="CM001377">
    <property type="protein sequence ID" value="EHM10812.1"/>
    <property type="molecule type" value="Genomic_DNA"/>
</dbReference>
<dbReference type="eggNOG" id="COG0168">
    <property type="taxonomic scope" value="Bacteria"/>
</dbReference>
<sequence>MRPLIAVKFVSLLVFVVTACMIWPLGWAILSHGTDVMPLCGSIATGGLLSTALWSLSRRADASKMTTREAFLAVTMSWAAASAVGAMPFYLSGATATYTDAFFEAMSGFTTTGSSVLTDVESLPRGILFWRSLTHWLGGMGIIVLTLAVLPALGIGGVQLFKAEVPGPVPEKLTPRVGRTAAILWGVYLAMSAAQTLLLLLGGMSLFDSLIHTFGTMATGGFSSYNQSVGHFQSPFIQWVIITFMFLAGANFSLHYTALKGRDLRVFLKDNEFMFYLAVTTASTLAVMGFTHGHFSRFEESLRASAFQVISILTTTGFATVDYEKWHPGAQGILFFLMFIGGCAGSTGGAIKNVRILVLLKHIAHEAYLLIHPRAIRTIRLNGRAIPPGVISSIGAFFSLYMMAYGITAALACAFGTDLTTALSGAAATLGNIGPGFGMVGPAENYAGLSGGAKWTFAIAMMAGRLELFTLAVLFSRACWTK</sequence>
<reference evidence="14 15" key="1">
    <citation type="submission" date="2011-10" db="EMBL/GenBank/DDBJ databases">
        <title>The Noncontiguous Finished genome of Thermanaerovibrio velox DSM 12556.</title>
        <authorList>
            <consortium name="US DOE Joint Genome Institute (JGI-PGF)"/>
            <person name="Lucas S."/>
            <person name="Copeland A."/>
            <person name="Lapidus A."/>
            <person name="Glavina del Rio T."/>
            <person name="Dalin E."/>
            <person name="Tice H."/>
            <person name="Bruce D."/>
            <person name="Goodwin L."/>
            <person name="Pitluck S."/>
            <person name="Peters L."/>
            <person name="Mikhailova N."/>
            <person name="Teshima H."/>
            <person name="Kyrpides N."/>
            <person name="Mavromatis K."/>
            <person name="Ivanova N."/>
            <person name="Markowitz V."/>
            <person name="Cheng J.-F."/>
            <person name="Hugenholtz P."/>
            <person name="Woyke T."/>
            <person name="Wu D."/>
            <person name="Spring S."/>
            <person name="Brambilla E.-M."/>
            <person name="Klenk H.-P."/>
            <person name="Eisen J.A."/>
        </authorList>
    </citation>
    <scope>NUCLEOTIDE SEQUENCE [LARGE SCALE GENOMIC DNA]</scope>
    <source>
        <strain evidence="14 15">DSM 12556</strain>
    </source>
</reference>
<keyword evidence="15" id="KW-1185">Reference proteome</keyword>
<feature type="binding site" evidence="12">
    <location>
        <position position="220"/>
    </location>
    <ligand>
        <name>K(+)</name>
        <dbReference type="ChEBI" id="CHEBI:29103"/>
    </ligand>
</feature>
<evidence type="ECO:0000256" key="10">
    <source>
        <dbReference type="ARBA" id="ARBA00023065"/>
    </source>
</evidence>
<dbReference type="PANTHER" id="PTHR32024">
    <property type="entry name" value="TRK SYSTEM POTASSIUM UPTAKE PROTEIN TRKG-RELATED"/>
    <property type="match status" value="1"/>
</dbReference>
<dbReference type="RefSeq" id="WP_006584306.1">
    <property type="nucleotide sequence ID" value="NZ_CM001377.1"/>
</dbReference>
<dbReference type="InterPro" id="IPR003445">
    <property type="entry name" value="Cat_transpt"/>
</dbReference>
<evidence type="ECO:0000313" key="15">
    <source>
        <dbReference type="Proteomes" id="UP000005730"/>
    </source>
</evidence>
<evidence type="ECO:0000256" key="13">
    <source>
        <dbReference type="SAM" id="Phobius"/>
    </source>
</evidence>
<feature type="binding site" evidence="12">
    <location>
        <position position="112"/>
    </location>
    <ligand>
        <name>K(+)</name>
        <dbReference type="ChEBI" id="CHEBI:29103"/>
    </ligand>
</feature>
<feature type="transmembrane region" description="Helical" evidence="13">
    <location>
        <begin position="12"/>
        <end position="30"/>
    </location>
</feature>
<dbReference type="PROSITE" id="PS51257">
    <property type="entry name" value="PROKAR_LIPOPROTEIN"/>
    <property type="match status" value="1"/>
</dbReference>
<dbReference type="Pfam" id="PF02386">
    <property type="entry name" value="TrkH"/>
    <property type="match status" value="1"/>
</dbReference>
<comment type="subcellular location">
    <subcellularLocation>
        <location evidence="1">Cell inner membrane</location>
        <topology evidence="1">Multi-pass membrane protein</topology>
    </subcellularLocation>
</comment>
<evidence type="ECO:0000256" key="3">
    <source>
        <dbReference type="ARBA" id="ARBA00022448"/>
    </source>
</evidence>
<feature type="transmembrane region" description="Helical" evidence="13">
    <location>
        <begin position="422"/>
        <end position="443"/>
    </location>
</feature>
<feature type="transmembrane region" description="Helical" evidence="13">
    <location>
        <begin position="236"/>
        <end position="254"/>
    </location>
</feature>
<keyword evidence="9 13" id="KW-1133">Transmembrane helix</keyword>
<feature type="transmembrane region" description="Helical" evidence="13">
    <location>
        <begin position="36"/>
        <end position="57"/>
    </location>
</feature>
<feature type="binding site" evidence="12">
    <location>
        <position position="111"/>
    </location>
    <ligand>
        <name>K(+)</name>
        <dbReference type="ChEBI" id="CHEBI:29103"/>
    </ligand>
</feature>
<keyword evidence="8 12" id="KW-0630">Potassium</keyword>
<name>H0UQP8_9BACT</name>
<dbReference type="GO" id="GO:0046872">
    <property type="term" value="F:metal ion binding"/>
    <property type="evidence" value="ECO:0007669"/>
    <property type="project" value="UniProtKB-KW"/>
</dbReference>
<keyword evidence="7 13" id="KW-0812">Transmembrane</keyword>